<protein>
    <recommendedName>
        <fullName evidence="2">DUF7041 domain-containing protein</fullName>
    </recommendedName>
</protein>
<gene>
    <name evidence="3" type="ORF">ABMA28_009672</name>
</gene>
<feature type="domain" description="DUF7041" evidence="2">
    <location>
        <begin position="46"/>
        <end position="127"/>
    </location>
</feature>
<sequence length="291" mass="32629">MASDSEDSAHRYKDCDAERVVQDGGAEHGRVSTVSSDICRVGVRVAPFWPDKPAIWFAQLEGQFAISNITADTTKFYYVISQLDNQYAAEVEDIIISPPSSNKYEKLKSELIKRLSASKEKKVKQLLMHEELGDRKPSQFLRHLQNLAGPGVPEDFVRTIWTSRLPHNMQQIIASQASSPIETLADLADRIQDIAPPAPVVAATSSSRSSSSILDDMARQIAELTKKVEALSSQQRSRSRHQSNHRQRSRSRSKSRYRKHPLCWYHAKFGSKASKCISPCDFKAENSMGGR</sequence>
<dbReference type="PANTHER" id="PTHR33327:SF3">
    <property type="entry name" value="RNA-DIRECTED DNA POLYMERASE"/>
    <property type="match status" value="1"/>
</dbReference>
<dbReference type="Proteomes" id="UP001549921">
    <property type="component" value="Unassembled WGS sequence"/>
</dbReference>
<dbReference type="EMBL" id="JBEDNZ010000024">
    <property type="protein sequence ID" value="KAL0811246.1"/>
    <property type="molecule type" value="Genomic_DNA"/>
</dbReference>
<accession>A0ABD0SEW6</accession>
<reference evidence="3 4" key="1">
    <citation type="submission" date="2024-06" db="EMBL/GenBank/DDBJ databases">
        <title>A chromosome-level genome assembly of beet webworm, Loxostege sticticalis.</title>
        <authorList>
            <person name="Zhang Y."/>
        </authorList>
    </citation>
    <scope>NUCLEOTIDE SEQUENCE [LARGE SCALE GENOMIC DNA]</scope>
    <source>
        <strain evidence="3">AQ028</strain>
        <tissue evidence="3">Male pupae</tissue>
    </source>
</reference>
<evidence type="ECO:0000313" key="3">
    <source>
        <dbReference type="EMBL" id="KAL0811246.1"/>
    </source>
</evidence>
<dbReference type="PANTHER" id="PTHR33327">
    <property type="entry name" value="ENDONUCLEASE"/>
    <property type="match status" value="1"/>
</dbReference>
<dbReference type="InterPro" id="IPR055469">
    <property type="entry name" value="DUF7041"/>
</dbReference>
<name>A0ABD0SEW6_LOXSC</name>
<proteinExistence type="predicted"/>
<feature type="region of interest" description="Disordered" evidence="1">
    <location>
        <begin position="228"/>
        <end position="255"/>
    </location>
</feature>
<dbReference type="Pfam" id="PF23055">
    <property type="entry name" value="DUF7041"/>
    <property type="match status" value="1"/>
</dbReference>
<evidence type="ECO:0000313" key="4">
    <source>
        <dbReference type="Proteomes" id="UP001549921"/>
    </source>
</evidence>
<organism evidence="3 4">
    <name type="scientific">Loxostege sticticalis</name>
    <name type="common">Beet webworm moth</name>
    <dbReference type="NCBI Taxonomy" id="481309"/>
    <lineage>
        <taxon>Eukaryota</taxon>
        <taxon>Metazoa</taxon>
        <taxon>Ecdysozoa</taxon>
        <taxon>Arthropoda</taxon>
        <taxon>Hexapoda</taxon>
        <taxon>Insecta</taxon>
        <taxon>Pterygota</taxon>
        <taxon>Neoptera</taxon>
        <taxon>Endopterygota</taxon>
        <taxon>Lepidoptera</taxon>
        <taxon>Glossata</taxon>
        <taxon>Ditrysia</taxon>
        <taxon>Pyraloidea</taxon>
        <taxon>Crambidae</taxon>
        <taxon>Pyraustinae</taxon>
        <taxon>Loxostege</taxon>
    </lineage>
</organism>
<comment type="caution">
    <text evidence="3">The sequence shown here is derived from an EMBL/GenBank/DDBJ whole genome shotgun (WGS) entry which is preliminary data.</text>
</comment>
<dbReference type="AlphaFoldDB" id="A0ABD0SEW6"/>
<evidence type="ECO:0000259" key="2">
    <source>
        <dbReference type="Pfam" id="PF23055"/>
    </source>
</evidence>
<feature type="compositionally biased region" description="Basic residues" evidence="1">
    <location>
        <begin position="237"/>
        <end position="255"/>
    </location>
</feature>
<evidence type="ECO:0000256" key="1">
    <source>
        <dbReference type="SAM" id="MobiDB-lite"/>
    </source>
</evidence>